<name>A0A2C9V6A4_MANES</name>
<sequence length="62" mass="7347">MDWSSPNPKKKKLQHFIMFNFIVVKINLCIYCKNLEDVLETLNLIFIIVERSSLEANQLSYL</sequence>
<proteinExistence type="predicted"/>
<evidence type="ECO:0000313" key="1">
    <source>
        <dbReference type="EMBL" id="OAY39986.1"/>
    </source>
</evidence>
<organism evidence="1">
    <name type="scientific">Manihot esculenta</name>
    <name type="common">Cassava</name>
    <name type="synonym">Jatropha manihot</name>
    <dbReference type="NCBI Taxonomy" id="3983"/>
    <lineage>
        <taxon>Eukaryota</taxon>
        <taxon>Viridiplantae</taxon>
        <taxon>Streptophyta</taxon>
        <taxon>Embryophyta</taxon>
        <taxon>Tracheophyta</taxon>
        <taxon>Spermatophyta</taxon>
        <taxon>Magnoliopsida</taxon>
        <taxon>eudicotyledons</taxon>
        <taxon>Gunneridae</taxon>
        <taxon>Pentapetalae</taxon>
        <taxon>rosids</taxon>
        <taxon>fabids</taxon>
        <taxon>Malpighiales</taxon>
        <taxon>Euphorbiaceae</taxon>
        <taxon>Crotonoideae</taxon>
        <taxon>Manihoteae</taxon>
        <taxon>Manihot</taxon>
    </lineage>
</organism>
<reference evidence="1" key="1">
    <citation type="submission" date="2016-02" db="EMBL/GenBank/DDBJ databases">
        <title>WGS assembly of Manihot esculenta.</title>
        <authorList>
            <person name="Bredeson J.V."/>
            <person name="Prochnik S.E."/>
            <person name="Lyons J.B."/>
            <person name="Schmutz J."/>
            <person name="Grimwood J."/>
            <person name="Vrebalov J."/>
            <person name="Bart R.S."/>
            <person name="Amuge T."/>
            <person name="Ferguson M.E."/>
            <person name="Green R."/>
            <person name="Putnam N."/>
            <person name="Stites J."/>
            <person name="Rounsley S."/>
            <person name="Rokhsar D.S."/>
        </authorList>
    </citation>
    <scope>NUCLEOTIDE SEQUENCE [LARGE SCALE GENOMIC DNA]</scope>
    <source>
        <tissue evidence="1">Leaf</tissue>
    </source>
</reference>
<gene>
    <name evidence="1" type="ORF">MANES_10G139800</name>
</gene>
<dbReference type="AlphaFoldDB" id="A0A2C9V6A4"/>
<dbReference type="EMBL" id="CM004396">
    <property type="protein sequence ID" value="OAY39986.1"/>
    <property type="molecule type" value="Genomic_DNA"/>
</dbReference>
<accession>A0A2C9V6A4</accession>
<protein>
    <submittedName>
        <fullName evidence="1">Uncharacterized protein</fullName>
    </submittedName>
</protein>